<dbReference type="EMBL" id="VSSQ01001391">
    <property type="protein sequence ID" value="MPM07927.1"/>
    <property type="molecule type" value="Genomic_DNA"/>
</dbReference>
<protein>
    <recommendedName>
        <fullName evidence="2">Transglycosylase SLT domain-containing protein</fullName>
    </recommendedName>
</protein>
<dbReference type="Pfam" id="PF01464">
    <property type="entry name" value="SLT"/>
    <property type="match status" value="1"/>
</dbReference>
<dbReference type="SUPFAM" id="SSF53955">
    <property type="entry name" value="Lysozyme-like"/>
    <property type="match status" value="1"/>
</dbReference>
<keyword evidence="1" id="KW-0472">Membrane</keyword>
<reference evidence="3" key="1">
    <citation type="submission" date="2019-08" db="EMBL/GenBank/DDBJ databases">
        <authorList>
            <person name="Kucharzyk K."/>
            <person name="Murdoch R.W."/>
            <person name="Higgins S."/>
            <person name="Loffler F."/>
        </authorList>
    </citation>
    <scope>NUCLEOTIDE SEQUENCE</scope>
</reference>
<dbReference type="InterPro" id="IPR008258">
    <property type="entry name" value="Transglycosylase_SLT_dom_1"/>
</dbReference>
<organism evidence="3">
    <name type="scientific">bioreactor metagenome</name>
    <dbReference type="NCBI Taxonomy" id="1076179"/>
    <lineage>
        <taxon>unclassified sequences</taxon>
        <taxon>metagenomes</taxon>
        <taxon>ecological metagenomes</taxon>
    </lineage>
</organism>
<name>A0A644WW64_9ZZZZ</name>
<gene>
    <name evidence="3" type="ORF">SDC9_54238</name>
</gene>
<sequence length="213" mass="24271">MKRKTGHWLPVIIRRDVTYTVIVLTIWISASFFADALVPKKAEAGTGTAPRADYIATADKLVSAQLIDGEDQDESERIEEALEKQGYFRRDIPLPFDEQDLLHTACEEFGVSYELALAVIRQETNFRNVLGDDGESAGYMQVQERWHKERMDRLGAEDLLDPYDNFRVGCSFLAELIGRYGDLQDALTAYNSGHPGESEYSRSVLKYMEEYEQ</sequence>
<evidence type="ECO:0000256" key="1">
    <source>
        <dbReference type="SAM" id="Phobius"/>
    </source>
</evidence>
<feature type="transmembrane region" description="Helical" evidence="1">
    <location>
        <begin position="17"/>
        <end position="38"/>
    </location>
</feature>
<comment type="caution">
    <text evidence="3">The sequence shown here is derived from an EMBL/GenBank/DDBJ whole genome shotgun (WGS) entry which is preliminary data.</text>
</comment>
<dbReference type="Gene3D" id="1.10.530.10">
    <property type="match status" value="1"/>
</dbReference>
<keyword evidence="1" id="KW-0812">Transmembrane</keyword>
<proteinExistence type="predicted"/>
<dbReference type="InterPro" id="IPR023346">
    <property type="entry name" value="Lysozyme-like_dom_sf"/>
</dbReference>
<dbReference type="AlphaFoldDB" id="A0A644WW64"/>
<keyword evidence="1" id="KW-1133">Transmembrane helix</keyword>
<feature type="domain" description="Transglycosylase SLT" evidence="2">
    <location>
        <begin position="105"/>
        <end position="195"/>
    </location>
</feature>
<evidence type="ECO:0000259" key="2">
    <source>
        <dbReference type="Pfam" id="PF01464"/>
    </source>
</evidence>
<evidence type="ECO:0000313" key="3">
    <source>
        <dbReference type="EMBL" id="MPM07927.1"/>
    </source>
</evidence>
<accession>A0A644WW64</accession>